<reference evidence="8" key="2">
    <citation type="submission" date="2020-09" db="EMBL/GenBank/DDBJ databases">
        <authorList>
            <person name="Sun Q."/>
            <person name="Zhou Y."/>
        </authorList>
    </citation>
    <scope>NUCLEOTIDE SEQUENCE</scope>
    <source>
        <strain evidence="8">CGMCC 1.15367</strain>
    </source>
</reference>
<evidence type="ECO:0000256" key="5">
    <source>
        <dbReference type="ARBA" id="ARBA00023136"/>
    </source>
</evidence>
<dbReference type="InterPro" id="IPR011701">
    <property type="entry name" value="MFS"/>
</dbReference>
<keyword evidence="4 6" id="KW-1133">Transmembrane helix</keyword>
<comment type="subcellular location">
    <subcellularLocation>
        <location evidence="1">Cell membrane</location>
        <topology evidence="1">Multi-pass membrane protein</topology>
    </subcellularLocation>
</comment>
<dbReference type="GO" id="GO:0022857">
    <property type="term" value="F:transmembrane transporter activity"/>
    <property type="evidence" value="ECO:0007669"/>
    <property type="project" value="InterPro"/>
</dbReference>
<dbReference type="Gene3D" id="1.20.1250.20">
    <property type="entry name" value="MFS general substrate transporter like domains"/>
    <property type="match status" value="2"/>
</dbReference>
<dbReference type="PANTHER" id="PTHR43124">
    <property type="entry name" value="PURINE EFFLUX PUMP PBUE"/>
    <property type="match status" value="1"/>
</dbReference>
<dbReference type="InterPro" id="IPR036259">
    <property type="entry name" value="MFS_trans_sf"/>
</dbReference>
<dbReference type="PANTHER" id="PTHR43124:SF3">
    <property type="entry name" value="CHLORAMPHENICOL EFFLUX PUMP RV0191"/>
    <property type="match status" value="1"/>
</dbReference>
<feature type="transmembrane region" description="Helical" evidence="6">
    <location>
        <begin position="290"/>
        <end position="308"/>
    </location>
</feature>
<proteinExistence type="predicted"/>
<gene>
    <name evidence="8" type="ORF">GCM10011390_31100</name>
</gene>
<dbReference type="InterPro" id="IPR050189">
    <property type="entry name" value="MFS_Efflux_Transporters"/>
</dbReference>
<dbReference type="PROSITE" id="PS50850">
    <property type="entry name" value="MFS"/>
    <property type="match status" value="1"/>
</dbReference>
<evidence type="ECO:0000259" key="7">
    <source>
        <dbReference type="PROSITE" id="PS50850"/>
    </source>
</evidence>
<feature type="transmembrane region" description="Helical" evidence="6">
    <location>
        <begin position="314"/>
        <end position="332"/>
    </location>
</feature>
<keyword evidence="5 6" id="KW-0472">Membrane</keyword>
<feature type="transmembrane region" description="Helical" evidence="6">
    <location>
        <begin position="184"/>
        <end position="204"/>
    </location>
</feature>
<reference evidence="8" key="1">
    <citation type="journal article" date="2014" name="Int. J. Syst. Evol. Microbiol.">
        <title>Complete genome sequence of Corynebacterium casei LMG S-19264T (=DSM 44701T), isolated from a smear-ripened cheese.</title>
        <authorList>
            <consortium name="US DOE Joint Genome Institute (JGI-PGF)"/>
            <person name="Walter F."/>
            <person name="Albersmeier A."/>
            <person name="Kalinowski J."/>
            <person name="Ruckert C."/>
        </authorList>
    </citation>
    <scope>NUCLEOTIDE SEQUENCE</scope>
    <source>
        <strain evidence="8">CGMCC 1.15367</strain>
    </source>
</reference>
<evidence type="ECO:0000256" key="1">
    <source>
        <dbReference type="ARBA" id="ARBA00004651"/>
    </source>
</evidence>
<evidence type="ECO:0000256" key="3">
    <source>
        <dbReference type="ARBA" id="ARBA00022692"/>
    </source>
</evidence>
<sequence>MSEAAALDRNPPADPDMAPVSRRTALVVTLALAVGSFGVGTGEFAIMGLLPDAARELNVSTPEAGHLISAYAFGVVVGAPAIAILAAKLSRRALLLLLMLAFVAANLASAVVPGYLPLVITRFVSGFPHGAYFGVAALVAASMAPPRKRAQAIGRVMLGLTTATLVGTPLAAALGQFFGWRAMFVFVGAVGAAALVLLWATLPRDRVAEGASALRELGAFMRRQVWLTLGIVAVGFGGMFSVFSYIASTATLVAGLSEDFIPIILALFGIGTIAGNIIGAWLADRSLMGTLAGMMIFNVCVLVLFSLTAQSAPLLELCVFLIGFGIAVGPAVQSRLMDVAGDAQTLAAASMHSAFNVANALGAWLGGLSIAAGYGYASTGWVGVTLGLAGLGIFAVSWLDEQASRREAAAAAGCSA</sequence>
<keyword evidence="3 6" id="KW-0812">Transmembrane</keyword>
<feature type="transmembrane region" description="Helical" evidence="6">
    <location>
        <begin position="94"/>
        <end position="120"/>
    </location>
</feature>
<keyword evidence="9" id="KW-1185">Reference proteome</keyword>
<dbReference type="CDD" id="cd17324">
    <property type="entry name" value="MFS_NepI_like"/>
    <property type="match status" value="1"/>
</dbReference>
<feature type="transmembrane region" description="Helical" evidence="6">
    <location>
        <begin position="25"/>
        <end position="47"/>
    </location>
</feature>
<dbReference type="Proteomes" id="UP000644699">
    <property type="component" value="Unassembled WGS sequence"/>
</dbReference>
<feature type="domain" description="Major facilitator superfamily (MFS) profile" evidence="7">
    <location>
        <begin position="28"/>
        <end position="404"/>
    </location>
</feature>
<dbReference type="RefSeq" id="WP_188910020.1">
    <property type="nucleotide sequence ID" value="NZ_BMIQ01000004.1"/>
</dbReference>
<dbReference type="SUPFAM" id="SSF103473">
    <property type="entry name" value="MFS general substrate transporter"/>
    <property type="match status" value="1"/>
</dbReference>
<dbReference type="Pfam" id="PF07690">
    <property type="entry name" value="MFS_1"/>
    <property type="match status" value="1"/>
</dbReference>
<accession>A0A917E8J5</accession>
<evidence type="ECO:0000313" key="8">
    <source>
        <dbReference type="EMBL" id="GGE09800.1"/>
    </source>
</evidence>
<evidence type="ECO:0000313" key="9">
    <source>
        <dbReference type="Proteomes" id="UP000644699"/>
    </source>
</evidence>
<dbReference type="EMBL" id="BMIQ01000004">
    <property type="protein sequence ID" value="GGE09800.1"/>
    <property type="molecule type" value="Genomic_DNA"/>
</dbReference>
<feature type="transmembrane region" description="Helical" evidence="6">
    <location>
        <begin position="353"/>
        <end position="374"/>
    </location>
</feature>
<keyword evidence="2" id="KW-1003">Cell membrane</keyword>
<organism evidence="8 9">
    <name type="scientific">Aureimonas endophytica</name>
    <dbReference type="NCBI Taxonomy" id="2027858"/>
    <lineage>
        <taxon>Bacteria</taxon>
        <taxon>Pseudomonadati</taxon>
        <taxon>Pseudomonadota</taxon>
        <taxon>Alphaproteobacteria</taxon>
        <taxon>Hyphomicrobiales</taxon>
        <taxon>Aurantimonadaceae</taxon>
        <taxon>Aureimonas</taxon>
    </lineage>
</organism>
<name>A0A917E8J5_9HYPH</name>
<evidence type="ECO:0000256" key="6">
    <source>
        <dbReference type="SAM" id="Phobius"/>
    </source>
</evidence>
<evidence type="ECO:0000256" key="4">
    <source>
        <dbReference type="ARBA" id="ARBA00022989"/>
    </source>
</evidence>
<feature type="transmembrane region" description="Helical" evidence="6">
    <location>
        <begin position="67"/>
        <end position="87"/>
    </location>
</feature>
<feature type="transmembrane region" description="Helical" evidence="6">
    <location>
        <begin position="126"/>
        <end position="144"/>
    </location>
</feature>
<protein>
    <submittedName>
        <fullName evidence="8">MFS transporter</fullName>
    </submittedName>
</protein>
<feature type="transmembrane region" description="Helical" evidence="6">
    <location>
        <begin position="225"/>
        <end position="248"/>
    </location>
</feature>
<feature type="transmembrane region" description="Helical" evidence="6">
    <location>
        <begin position="380"/>
        <end position="399"/>
    </location>
</feature>
<feature type="transmembrane region" description="Helical" evidence="6">
    <location>
        <begin position="260"/>
        <end position="283"/>
    </location>
</feature>
<dbReference type="AlphaFoldDB" id="A0A917E8J5"/>
<dbReference type="InterPro" id="IPR020846">
    <property type="entry name" value="MFS_dom"/>
</dbReference>
<dbReference type="GO" id="GO:0005886">
    <property type="term" value="C:plasma membrane"/>
    <property type="evidence" value="ECO:0007669"/>
    <property type="project" value="UniProtKB-SubCell"/>
</dbReference>
<feature type="transmembrane region" description="Helical" evidence="6">
    <location>
        <begin position="156"/>
        <end position="178"/>
    </location>
</feature>
<evidence type="ECO:0000256" key="2">
    <source>
        <dbReference type="ARBA" id="ARBA00022475"/>
    </source>
</evidence>
<comment type="caution">
    <text evidence="8">The sequence shown here is derived from an EMBL/GenBank/DDBJ whole genome shotgun (WGS) entry which is preliminary data.</text>
</comment>